<evidence type="ECO:0000256" key="6">
    <source>
        <dbReference type="SAM" id="Phobius"/>
    </source>
</evidence>
<proteinExistence type="predicted"/>
<evidence type="ECO:0000256" key="1">
    <source>
        <dbReference type="ARBA" id="ARBA00004141"/>
    </source>
</evidence>
<evidence type="ECO:0000256" key="5">
    <source>
        <dbReference type="SAM" id="MobiDB-lite"/>
    </source>
</evidence>
<feature type="region of interest" description="Disordered" evidence="5">
    <location>
        <begin position="350"/>
        <end position="392"/>
    </location>
</feature>
<evidence type="ECO:0000256" key="2">
    <source>
        <dbReference type="ARBA" id="ARBA00022692"/>
    </source>
</evidence>
<feature type="compositionally biased region" description="Polar residues" evidence="5">
    <location>
        <begin position="382"/>
        <end position="392"/>
    </location>
</feature>
<organism evidence="8 9">
    <name type="scientific">Streptomyces polyrhachis</name>
    <dbReference type="NCBI Taxonomy" id="1282885"/>
    <lineage>
        <taxon>Bacteria</taxon>
        <taxon>Bacillati</taxon>
        <taxon>Actinomycetota</taxon>
        <taxon>Actinomycetes</taxon>
        <taxon>Kitasatosporales</taxon>
        <taxon>Streptomycetaceae</taxon>
        <taxon>Streptomyces</taxon>
    </lineage>
</organism>
<evidence type="ECO:0000313" key="9">
    <source>
        <dbReference type="Proteomes" id="UP001596413"/>
    </source>
</evidence>
<gene>
    <name evidence="8" type="ORF">ACFQLX_21670</name>
</gene>
<accession>A0ABW2GJG8</accession>
<feature type="transmembrane region" description="Helical" evidence="6">
    <location>
        <begin position="82"/>
        <end position="99"/>
    </location>
</feature>
<dbReference type="Pfam" id="PF13515">
    <property type="entry name" value="FUSC_2"/>
    <property type="match status" value="1"/>
</dbReference>
<feature type="domain" description="Integral membrane bound transporter" evidence="7">
    <location>
        <begin position="21"/>
        <end position="141"/>
    </location>
</feature>
<protein>
    <submittedName>
        <fullName evidence="8">Aromatic acid exporter family protein</fullName>
    </submittedName>
</protein>
<dbReference type="RefSeq" id="WP_386417640.1">
    <property type="nucleotide sequence ID" value="NZ_JBHSZO010000041.1"/>
</dbReference>
<evidence type="ECO:0000256" key="3">
    <source>
        <dbReference type="ARBA" id="ARBA00022989"/>
    </source>
</evidence>
<comment type="subcellular location">
    <subcellularLocation>
        <location evidence="1">Membrane</location>
        <topology evidence="1">Multi-pass membrane protein</topology>
    </subcellularLocation>
</comment>
<keyword evidence="4 6" id="KW-0472">Membrane</keyword>
<sequence>MWRQIKDCFWPVLQQSLAVVLAWSLAHALLDQALPIFAPISALVALNTPRGGRGANAVRVVLGVIAGVLIGEAAYYLIGSNALAVGVATLFALLVTQLIDPQRITMAQSGVSAVISVVAGTQAGHQRTFEVLIGGGVALLFSQLLFPAHPLATLRRAESNILRVLSDVLFMTSQSLDGPKREPQSQLWEQLRPVYEELVMLGAARDNILSAVRHVPFWWGQREPVQRESNAARDLDLLSNSCLTLARAAMDTTSEHRGRLAPEVRELSHVLRMLAAAPDSRSVRRHAARRALKVAGDVSLTHAGTQQVAISESVLLVVRDVLVFLGTPDKTANRVVHERAHNDEDTVEIGNPARLSLPNPAAYAPWPSRRRRAPRERPRQPQDSQGPQEKDT</sequence>
<evidence type="ECO:0000313" key="8">
    <source>
        <dbReference type="EMBL" id="MFC7220745.1"/>
    </source>
</evidence>
<name>A0ABW2GJG8_9ACTN</name>
<evidence type="ECO:0000259" key="7">
    <source>
        <dbReference type="Pfam" id="PF13515"/>
    </source>
</evidence>
<dbReference type="Proteomes" id="UP001596413">
    <property type="component" value="Unassembled WGS sequence"/>
</dbReference>
<keyword evidence="2 6" id="KW-0812">Transmembrane</keyword>
<feature type="transmembrane region" description="Helical" evidence="6">
    <location>
        <begin position="57"/>
        <end position="76"/>
    </location>
</feature>
<keyword evidence="3 6" id="KW-1133">Transmembrane helix</keyword>
<dbReference type="EMBL" id="JBHSZO010000041">
    <property type="protein sequence ID" value="MFC7220745.1"/>
    <property type="molecule type" value="Genomic_DNA"/>
</dbReference>
<reference evidence="9" key="1">
    <citation type="journal article" date="2019" name="Int. J. Syst. Evol. Microbiol.">
        <title>The Global Catalogue of Microorganisms (GCM) 10K type strain sequencing project: providing services to taxonomists for standard genome sequencing and annotation.</title>
        <authorList>
            <consortium name="The Broad Institute Genomics Platform"/>
            <consortium name="The Broad Institute Genome Sequencing Center for Infectious Disease"/>
            <person name="Wu L."/>
            <person name="Ma J."/>
        </authorList>
    </citation>
    <scope>NUCLEOTIDE SEQUENCE [LARGE SCALE GENOMIC DNA]</scope>
    <source>
        <strain evidence="9">CGMCC 1.13681</strain>
    </source>
</reference>
<keyword evidence="9" id="KW-1185">Reference proteome</keyword>
<evidence type="ECO:0000256" key="4">
    <source>
        <dbReference type="ARBA" id="ARBA00023136"/>
    </source>
</evidence>
<dbReference type="InterPro" id="IPR049453">
    <property type="entry name" value="Memb_transporter_dom"/>
</dbReference>
<comment type="caution">
    <text evidence="8">The sequence shown here is derived from an EMBL/GenBank/DDBJ whole genome shotgun (WGS) entry which is preliminary data.</text>
</comment>